<dbReference type="EMBL" id="CP032317">
    <property type="protein sequence ID" value="AYA36529.1"/>
    <property type="molecule type" value="Genomic_DNA"/>
</dbReference>
<proteinExistence type="predicted"/>
<dbReference type="RefSeq" id="WP_119444111.1">
    <property type="nucleotide sequence ID" value="NZ_CP032317.1"/>
</dbReference>
<accession>A0A3B7R5P0</accession>
<evidence type="ECO:0000313" key="1">
    <source>
        <dbReference type="EMBL" id="AYA36529.1"/>
    </source>
</evidence>
<protein>
    <submittedName>
        <fullName evidence="1">DNA-binding protein VF530</fullName>
    </submittedName>
</protein>
<keyword evidence="1" id="KW-0238">DNA-binding</keyword>
<dbReference type="GO" id="GO:0003677">
    <property type="term" value="F:DNA binding"/>
    <property type="evidence" value="ECO:0007669"/>
    <property type="project" value="UniProtKB-KW"/>
</dbReference>
<reference evidence="1 2" key="1">
    <citation type="submission" date="2018-09" db="EMBL/GenBank/DDBJ databases">
        <title>Hymenobacter medium sp. nov., isolated from R2A medium.</title>
        <authorList>
            <person name="Yingchao G."/>
        </authorList>
    </citation>
    <scope>NUCLEOTIDE SEQUENCE [LARGE SCALE GENOMIC DNA]</scope>
    <source>
        <strain evidence="2">sh-6</strain>
    </source>
</reference>
<dbReference type="InterPro" id="IPR036361">
    <property type="entry name" value="SAP_dom_sf"/>
</dbReference>
<dbReference type="Gene3D" id="1.10.720.30">
    <property type="entry name" value="SAP domain"/>
    <property type="match status" value="1"/>
</dbReference>
<dbReference type="Pfam" id="PF09905">
    <property type="entry name" value="VF530"/>
    <property type="match status" value="1"/>
</dbReference>
<dbReference type="OrthoDB" id="9806870at2"/>
<evidence type="ECO:0000313" key="2">
    <source>
        <dbReference type="Proteomes" id="UP000262802"/>
    </source>
</evidence>
<name>A0A3B7R5P0_9BACT</name>
<dbReference type="KEGG" id="hyh:D3Y59_05335"/>
<keyword evidence="2" id="KW-1185">Reference proteome</keyword>
<dbReference type="InterPro" id="IPR018668">
    <property type="entry name" value="DNA-binding_VF530-like"/>
</dbReference>
<dbReference type="Proteomes" id="UP000262802">
    <property type="component" value="Chromosome"/>
</dbReference>
<gene>
    <name evidence="1" type="ORF">D3Y59_05335</name>
</gene>
<sequence>MAYINYSDVREDNGHLVRELHGVTLVQILDYLLAHYSWEELDYRIRINCFANNPTKKSSLNFLRRTPWAREKVEQLYIDTRARELVRLRRTENQQAADADNKPEQPQ</sequence>
<organism evidence="1 2">
    <name type="scientific">Hymenobacter oligotrophus</name>
    <dbReference type="NCBI Taxonomy" id="2319843"/>
    <lineage>
        <taxon>Bacteria</taxon>
        <taxon>Pseudomonadati</taxon>
        <taxon>Bacteroidota</taxon>
        <taxon>Cytophagia</taxon>
        <taxon>Cytophagales</taxon>
        <taxon>Hymenobacteraceae</taxon>
        <taxon>Hymenobacter</taxon>
    </lineage>
</organism>
<dbReference type="AlphaFoldDB" id="A0A3B7R5P0"/>